<comment type="caution">
    <text evidence="1">The sequence shown here is derived from an EMBL/GenBank/DDBJ whole genome shotgun (WGS) entry which is preliminary data.</text>
</comment>
<protein>
    <submittedName>
        <fullName evidence="1">Uncharacterized protein</fullName>
    </submittedName>
</protein>
<name>A0A645FH74_9ZZZZ</name>
<accession>A0A645FH74</accession>
<organism evidence="1">
    <name type="scientific">bioreactor metagenome</name>
    <dbReference type="NCBI Taxonomy" id="1076179"/>
    <lineage>
        <taxon>unclassified sequences</taxon>
        <taxon>metagenomes</taxon>
        <taxon>ecological metagenomes</taxon>
    </lineage>
</organism>
<sequence>MLFMFISSQITIIHFFQFTRLFMQFVYIDHGEQAPFIEQSDPVAHLLYLIQVVR</sequence>
<proteinExistence type="predicted"/>
<dbReference type="EMBL" id="VSSQ01059282">
    <property type="protein sequence ID" value="MPN12862.1"/>
    <property type="molecule type" value="Genomic_DNA"/>
</dbReference>
<gene>
    <name evidence="1" type="ORF">SDC9_160182</name>
</gene>
<dbReference type="AlphaFoldDB" id="A0A645FH74"/>
<evidence type="ECO:0000313" key="1">
    <source>
        <dbReference type="EMBL" id="MPN12862.1"/>
    </source>
</evidence>
<reference evidence="1" key="1">
    <citation type="submission" date="2019-08" db="EMBL/GenBank/DDBJ databases">
        <authorList>
            <person name="Kucharzyk K."/>
            <person name="Murdoch R.W."/>
            <person name="Higgins S."/>
            <person name="Loffler F."/>
        </authorList>
    </citation>
    <scope>NUCLEOTIDE SEQUENCE</scope>
</reference>